<feature type="transmembrane region" description="Helical" evidence="7">
    <location>
        <begin position="334"/>
        <end position="355"/>
    </location>
</feature>
<accession>A0ABN3QLS9</accession>
<keyword evidence="4 7" id="KW-1133">Transmembrane helix</keyword>
<keyword evidence="2" id="KW-1003">Cell membrane</keyword>
<feature type="transmembrane region" description="Helical" evidence="7">
    <location>
        <begin position="214"/>
        <end position="233"/>
    </location>
</feature>
<feature type="transmembrane region" description="Helical" evidence="7">
    <location>
        <begin position="120"/>
        <end position="144"/>
    </location>
</feature>
<protein>
    <recommendedName>
        <fullName evidence="10">Lipopolysaccharide biosynthesis protein</fullName>
    </recommendedName>
</protein>
<evidence type="ECO:0000256" key="5">
    <source>
        <dbReference type="ARBA" id="ARBA00023136"/>
    </source>
</evidence>
<evidence type="ECO:0000313" key="9">
    <source>
        <dbReference type="Proteomes" id="UP001500151"/>
    </source>
</evidence>
<evidence type="ECO:0000256" key="7">
    <source>
        <dbReference type="SAM" id="Phobius"/>
    </source>
</evidence>
<evidence type="ECO:0000256" key="4">
    <source>
        <dbReference type="ARBA" id="ARBA00022989"/>
    </source>
</evidence>
<feature type="transmembrane region" description="Helical" evidence="7">
    <location>
        <begin position="80"/>
        <end position="100"/>
    </location>
</feature>
<evidence type="ECO:0000256" key="2">
    <source>
        <dbReference type="ARBA" id="ARBA00022475"/>
    </source>
</evidence>
<feature type="transmembrane region" description="Helical" evidence="7">
    <location>
        <begin position="253"/>
        <end position="277"/>
    </location>
</feature>
<dbReference type="EMBL" id="BAAASJ010000022">
    <property type="protein sequence ID" value="GAA2629690.1"/>
    <property type="molecule type" value="Genomic_DNA"/>
</dbReference>
<keyword evidence="9" id="KW-1185">Reference proteome</keyword>
<keyword evidence="5 7" id="KW-0472">Membrane</keyword>
<evidence type="ECO:0000256" key="3">
    <source>
        <dbReference type="ARBA" id="ARBA00022692"/>
    </source>
</evidence>
<feature type="region of interest" description="Disordered" evidence="6">
    <location>
        <begin position="1"/>
        <end position="21"/>
    </location>
</feature>
<evidence type="ECO:0000256" key="6">
    <source>
        <dbReference type="SAM" id="MobiDB-lite"/>
    </source>
</evidence>
<proteinExistence type="predicted"/>
<feature type="transmembrane region" description="Helical" evidence="7">
    <location>
        <begin position="424"/>
        <end position="441"/>
    </location>
</feature>
<evidence type="ECO:0000313" key="8">
    <source>
        <dbReference type="EMBL" id="GAA2629690.1"/>
    </source>
</evidence>
<evidence type="ECO:0000256" key="1">
    <source>
        <dbReference type="ARBA" id="ARBA00004651"/>
    </source>
</evidence>
<feature type="transmembrane region" description="Helical" evidence="7">
    <location>
        <begin position="289"/>
        <end position="313"/>
    </location>
</feature>
<feature type="transmembrane region" description="Helical" evidence="7">
    <location>
        <begin position="156"/>
        <end position="172"/>
    </location>
</feature>
<feature type="transmembrane region" description="Helical" evidence="7">
    <location>
        <begin position="399"/>
        <end position="418"/>
    </location>
</feature>
<dbReference type="RefSeq" id="WP_344389157.1">
    <property type="nucleotide sequence ID" value="NZ_BAAASJ010000022.1"/>
</dbReference>
<comment type="subcellular location">
    <subcellularLocation>
        <location evidence="1">Cell membrane</location>
        <topology evidence="1">Multi-pass membrane protein</topology>
    </subcellularLocation>
</comment>
<feature type="transmembrane region" description="Helical" evidence="7">
    <location>
        <begin position="367"/>
        <end position="387"/>
    </location>
</feature>
<dbReference type="PANTHER" id="PTHR30250">
    <property type="entry name" value="PST FAMILY PREDICTED COLANIC ACID TRANSPORTER"/>
    <property type="match status" value="1"/>
</dbReference>
<keyword evidence="3 7" id="KW-0812">Transmembrane</keyword>
<feature type="transmembrane region" description="Helical" evidence="7">
    <location>
        <begin position="51"/>
        <end position="74"/>
    </location>
</feature>
<reference evidence="8 9" key="1">
    <citation type="journal article" date="2019" name="Int. J. Syst. Evol. Microbiol.">
        <title>The Global Catalogue of Microorganisms (GCM) 10K type strain sequencing project: providing services to taxonomists for standard genome sequencing and annotation.</title>
        <authorList>
            <consortium name="The Broad Institute Genomics Platform"/>
            <consortium name="The Broad Institute Genome Sequencing Center for Infectious Disease"/>
            <person name="Wu L."/>
            <person name="Ma J."/>
        </authorList>
    </citation>
    <scope>NUCLEOTIDE SEQUENCE [LARGE SCALE GENOMIC DNA]</scope>
    <source>
        <strain evidence="8 9">JCM 4524</strain>
    </source>
</reference>
<gene>
    <name evidence="8" type="ORF">GCM10010307_20720</name>
</gene>
<evidence type="ECO:0008006" key="10">
    <source>
        <dbReference type="Google" id="ProtNLM"/>
    </source>
</evidence>
<dbReference type="InterPro" id="IPR050833">
    <property type="entry name" value="Poly_Biosynth_Transport"/>
</dbReference>
<dbReference type="PANTHER" id="PTHR30250:SF11">
    <property type="entry name" value="O-ANTIGEN TRANSPORTER-RELATED"/>
    <property type="match status" value="1"/>
</dbReference>
<comment type="caution">
    <text evidence="8">The sequence shown here is derived from an EMBL/GenBank/DDBJ whole genome shotgun (WGS) entry which is preliminary data.</text>
</comment>
<dbReference type="Proteomes" id="UP001500151">
    <property type="component" value="Unassembled WGS sequence"/>
</dbReference>
<organism evidence="8 9">
    <name type="scientific">Streptomyces vastus</name>
    <dbReference type="NCBI Taxonomy" id="285451"/>
    <lineage>
        <taxon>Bacteria</taxon>
        <taxon>Bacillati</taxon>
        <taxon>Actinomycetota</taxon>
        <taxon>Actinomycetes</taxon>
        <taxon>Kitasatosporales</taxon>
        <taxon>Streptomycetaceae</taxon>
        <taxon>Streptomyces</taxon>
    </lineage>
</organism>
<name>A0ABN3QLS9_9ACTN</name>
<feature type="transmembrane region" description="Helical" evidence="7">
    <location>
        <begin position="184"/>
        <end position="208"/>
    </location>
</feature>
<sequence length="454" mass="48676">MYASRELSASRTAEMPDTSHTVGKERPLTAVVLTGFARLLPSEPLLRNGHVLAISSLVNAGVGALFWLFATHWYDDEIVGLSYSALSASLLLANIGQLNLNDFLIRFVPCSGRHTRKLILTCYTVSASWSALATVAFLALVPMLASGLGYLRNPAVGVWFVAATAGYAVFVLQDGALTAVRRPGWVVAENMVFACVKILLLAGGAALALESGILASWAGALVVSLLVANYLLLRRAVPQHEKEAPQAARPPRLVGYAAADYFGSLFRMAAYTIMPLLVLSTLGAEQSAFFSLAWIIGYVLFLVARNMGSSLVVEAVSRPERLVEHGRRVLRHSGLLLTAGVAVIVAGAPQILRLFGAEYSEEGTTLLRLLALSALPNLVFSVAVDVLRARRRMRLVVGLQIALCALVLGLAAVLLPVLGITGAGVAWLFAECLLAVPLLIWRSRWLIPARRTTT</sequence>